<evidence type="ECO:0000313" key="2">
    <source>
        <dbReference type="Proteomes" id="UP001497516"/>
    </source>
</evidence>
<dbReference type="Proteomes" id="UP001497516">
    <property type="component" value="Chromosome 6"/>
</dbReference>
<gene>
    <name evidence="1" type="ORF">LTRI10_LOCUS36605</name>
</gene>
<sequence length="86" mass="10024">MYLYLVPVSQKRSFLCRCHPTTKKDELTSEVVGPNQQKQRPINMQKSVWPHKHVNEHLEPTSQHITKSFGKNITEKKGLVISDLRQ</sequence>
<dbReference type="AlphaFoldDB" id="A0AAV2FD54"/>
<organism evidence="1 2">
    <name type="scientific">Linum trigynum</name>
    <dbReference type="NCBI Taxonomy" id="586398"/>
    <lineage>
        <taxon>Eukaryota</taxon>
        <taxon>Viridiplantae</taxon>
        <taxon>Streptophyta</taxon>
        <taxon>Embryophyta</taxon>
        <taxon>Tracheophyta</taxon>
        <taxon>Spermatophyta</taxon>
        <taxon>Magnoliopsida</taxon>
        <taxon>eudicotyledons</taxon>
        <taxon>Gunneridae</taxon>
        <taxon>Pentapetalae</taxon>
        <taxon>rosids</taxon>
        <taxon>fabids</taxon>
        <taxon>Malpighiales</taxon>
        <taxon>Linaceae</taxon>
        <taxon>Linum</taxon>
    </lineage>
</organism>
<proteinExistence type="predicted"/>
<keyword evidence="2" id="KW-1185">Reference proteome</keyword>
<name>A0AAV2FD54_9ROSI</name>
<protein>
    <submittedName>
        <fullName evidence="1">Uncharacterized protein</fullName>
    </submittedName>
</protein>
<accession>A0AAV2FD54</accession>
<reference evidence="1 2" key="1">
    <citation type="submission" date="2024-04" db="EMBL/GenBank/DDBJ databases">
        <authorList>
            <person name="Fracassetti M."/>
        </authorList>
    </citation>
    <scope>NUCLEOTIDE SEQUENCE [LARGE SCALE GENOMIC DNA]</scope>
</reference>
<evidence type="ECO:0000313" key="1">
    <source>
        <dbReference type="EMBL" id="CAL1396224.1"/>
    </source>
</evidence>
<dbReference type="EMBL" id="OZ034819">
    <property type="protein sequence ID" value="CAL1396224.1"/>
    <property type="molecule type" value="Genomic_DNA"/>
</dbReference>